<evidence type="ECO:0000256" key="1">
    <source>
        <dbReference type="ARBA" id="ARBA00004141"/>
    </source>
</evidence>
<organism evidence="7 8">
    <name type="scientific">Daphnia magna</name>
    <dbReference type="NCBI Taxonomy" id="35525"/>
    <lineage>
        <taxon>Eukaryota</taxon>
        <taxon>Metazoa</taxon>
        <taxon>Ecdysozoa</taxon>
        <taxon>Arthropoda</taxon>
        <taxon>Crustacea</taxon>
        <taxon>Branchiopoda</taxon>
        <taxon>Diplostraca</taxon>
        <taxon>Cladocera</taxon>
        <taxon>Anomopoda</taxon>
        <taxon>Daphniidae</taxon>
        <taxon>Daphnia</taxon>
    </lineage>
</organism>
<comment type="caution">
    <text evidence="7">The sequence shown here is derived from an EMBL/GenBank/DDBJ whole genome shotgun (WGS) entry which is preliminary data.</text>
</comment>
<evidence type="ECO:0000313" key="7">
    <source>
        <dbReference type="EMBL" id="KAK4045826.1"/>
    </source>
</evidence>
<accession>A0ABR0BB68</accession>
<feature type="transmembrane region" description="Helical" evidence="5">
    <location>
        <begin position="55"/>
        <end position="74"/>
    </location>
</feature>
<keyword evidence="8" id="KW-1185">Reference proteome</keyword>
<keyword evidence="2 5" id="KW-0812">Transmembrane</keyword>
<feature type="transmembrane region" description="Helical" evidence="5">
    <location>
        <begin position="113"/>
        <end position="135"/>
    </location>
</feature>
<evidence type="ECO:0000313" key="8">
    <source>
        <dbReference type="Proteomes" id="UP001234178"/>
    </source>
</evidence>
<keyword evidence="4 5" id="KW-0472">Membrane</keyword>
<evidence type="ECO:0000256" key="4">
    <source>
        <dbReference type="ARBA" id="ARBA00023136"/>
    </source>
</evidence>
<feature type="transmembrane region" description="Helical" evidence="5">
    <location>
        <begin position="162"/>
        <end position="182"/>
    </location>
</feature>
<evidence type="ECO:0000256" key="5">
    <source>
        <dbReference type="SAM" id="Phobius"/>
    </source>
</evidence>
<comment type="subcellular location">
    <subcellularLocation>
        <location evidence="1">Membrane</location>
        <topology evidence="1">Multi-pass membrane protein</topology>
    </subcellularLocation>
</comment>
<evidence type="ECO:0000256" key="2">
    <source>
        <dbReference type="ARBA" id="ARBA00022692"/>
    </source>
</evidence>
<dbReference type="PANTHER" id="PTHR24064">
    <property type="entry name" value="SOLUTE CARRIER FAMILY 22 MEMBER"/>
    <property type="match status" value="1"/>
</dbReference>
<keyword evidence="3 5" id="KW-1133">Transmembrane helix</keyword>
<dbReference type="Pfam" id="PF07690">
    <property type="entry name" value="MFS_1"/>
    <property type="match status" value="1"/>
</dbReference>
<gene>
    <name evidence="7" type="ORF">OUZ56_033855</name>
</gene>
<dbReference type="EMBL" id="JAOYFB010000066">
    <property type="protein sequence ID" value="KAK4045826.1"/>
    <property type="molecule type" value="Genomic_DNA"/>
</dbReference>
<dbReference type="InterPro" id="IPR005829">
    <property type="entry name" value="Sugar_transporter_CS"/>
</dbReference>
<reference evidence="7 8" key="1">
    <citation type="journal article" date="2023" name="Nucleic Acids Res.">
        <title>The hologenome of Daphnia magna reveals possible DNA methylation and microbiome-mediated evolution of the host genome.</title>
        <authorList>
            <person name="Chaturvedi A."/>
            <person name="Li X."/>
            <person name="Dhandapani V."/>
            <person name="Marshall H."/>
            <person name="Kissane S."/>
            <person name="Cuenca-Cambronero M."/>
            <person name="Asole G."/>
            <person name="Calvet F."/>
            <person name="Ruiz-Romero M."/>
            <person name="Marangio P."/>
            <person name="Guigo R."/>
            <person name="Rago D."/>
            <person name="Mirbahai L."/>
            <person name="Eastwood N."/>
            <person name="Colbourne J.K."/>
            <person name="Zhou J."/>
            <person name="Mallon E."/>
            <person name="Orsini L."/>
        </authorList>
    </citation>
    <scope>NUCLEOTIDE SEQUENCE [LARGE SCALE GENOMIC DNA]</scope>
    <source>
        <strain evidence="7">LRV0_1</strain>
    </source>
</reference>
<dbReference type="SUPFAM" id="SSF103473">
    <property type="entry name" value="MFS general substrate transporter"/>
    <property type="match status" value="1"/>
</dbReference>
<evidence type="ECO:0000256" key="3">
    <source>
        <dbReference type="ARBA" id="ARBA00022989"/>
    </source>
</evidence>
<dbReference type="InterPro" id="IPR020846">
    <property type="entry name" value="MFS_dom"/>
</dbReference>
<dbReference type="PROSITE" id="PS00216">
    <property type="entry name" value="SUGAR_TRANSPORT_1"/>
    <property type="match status" value="1"/>
</dbReference>
<dbReference type="PROSITE" id="PS50850">
    <property type="entry name" value="MFS"/>
    <property type="match status" value="1"/>
</dbReference>
<dbReference type="InterPro" id="IPR036259">
    <property type="entry name" value="MFS_trans_sf"/>
</dbReference>
<dbReference type="Proteomes" id="UP001234178">
    <property type="component" value="Unassembled WGS sequence"/>
</dbReference>
<name>A0ABR0BB68_9CRUS</name>
<feature type="transmembrane region" description="Helical" evidence="5">
    <location>
        <begin position="80"/>
        <end position="101"/>
    </location>
</feature>
<feature type="transmembrane region" description="Helical" evidence="5">
    <location>
        <begin position="28"/>
        <end position="48"/>
    </location>
</feature>
<sequence>MFLAWIAAVMGYYGITFAATNLSDDFFLNYELAMAVEIPAYISGIFLVDKLGRRPTLSGGLIASGVACLITGLVPEDPPAIRITFSMLGKLFISCVMATVYSYTSDLFPTSAAVGLCSTFGRVGGILAPIIATAVSKLRKILRYWRLPEFTAYTQGRKIDPALPFIVFAGVNLSVGLLCLLLPETNKTTLPDTVEEAEEMEKYTLSCLRRSKNRMEEPKGTIDDSVSM</sequence>
<proteinExistence type="predicted"/>
<evidence type="ECO:0000259" key="6">
    <source>
        <dbReference type="PROSITE" id="PS50850"/>
    </source>
</evidence>
<protein>
    <recommendedName>
        <fullName evidence="6">Major facilitator superfamily (MFS) profile domain-containing protein</fullName>
    </recommendedName>
</protein>
<dbReference type="Gene3D" id="1.20.1250.20">
    <property type="entry name" value="MFS general substrate transporter like domains"/>
    <property type="match status" value="1"/>
</dbReference>
<feature type="domain" description="Major facilitator superfamily (MFS) profile" evidence="6">
    <location>
        <begin position="1"/>
        <end position="187"/>
    </location>
</feature>
<dbReference type="InterPro" id="IPR011701">
    <property type="entry name" value="MFS"/>
</dbReference>